<dbReference type="AlphaFoldDB" id="A0A1W1H7M3"/>
<protein>
    <submittedName>
        <fullName evidence="1">Uncharacterized protein</fullName>
    </submittedName>
</protein>
<name>A0A1W1H7M3_9BACT</name>
<evidence type="ECO:0000313" key="1">
    <source>
        <dbReference type="EMBL" id="SLM28481.1"/>
    </source>
</evidence>
<dbReference type="EMBL" id="FWEV01000044">
    <property type="protein sequence ID" value="SLM28481.1"/>
    <property type="molecule type" value="Genomic_DNA"/>
</dbReference>
<sequence>MIGQPSVMYNPGASSRCRESEWGGVSSKAIFNERKHIRMGIAPDFAGFPDKMSMEKPNSCRNLLTGCALDSTGNIVFLLANNVPLMGKTLICGG</sequence>
<dbReference type="STRING" id="1246637.MTBBW1_1380028"/>
<evidence type="ECO:0000313" key="2">
    <source>
        <dbReference type="Proteomes" id="UP000191931"/>
    </source>
</evidence>
<gene>
    <name evidence="1" type="ORF">MTBBW1_1380028</name>
</gene>
<keyword evidence="2" id="KW-1185">Reference proteome</keyword>
<reference evidence="1 2" key="1">
    <citation type="submission" date="2017-03" db="EMBL/GenBank/DDBJ databases">
        <authorList>
            <person name="Afonso C.L."/>
            <person name="Miller P.J."/>
            <person name="Scott M.A."/>
            <person name="Spackman E."/>
            <person name="Goraichik I."/>
            <person name="Dimitrov K.M."/>
            <person name="Suarez D.L."/>
            <person name="Swayne D.E."/>
        </authorList>
    </citation>
    <scope>NUCLEOTIDE SEQUENCE [LARGE SCALE GENOMIC DNA]</scope>
    <source>
        <strain evidence="1">PRJEB14757</strain>
    </source>
</reference>
<proteinExistence type="predicted"/>
<dbReference type="Proteomes" id="UP000191931">
    <property type="component" value="Unassembled WGS sequence"/>
</dbReference>
<dbReference type="RefSeq" id="WP_080804839.1">
    <property type="nucleotide sequence ID" value="NZ_LT828549.1"/>
</dbReference>
<accession>A0A1W1H7M3</accession>
<organism evidence="1 2">
    <name type="scientific">Desulfamplus magnetovallimortis</name>
    <dbReference type="NCBI Taxonomy" id="1246637"/>
    <lineage>
        <taxon>Bacteria</taxon>
        <taxon>Pseudomonadati</taxon>
        <taxon>Thermodesulfobacteriota</taxon>
        <taxon>Desulfobacteria</taxon>
        <taxon>Desulfobacterales</taxon>
        <taxon>Desulfobacteraceae</taxon>
        <taxon>Desulfamplus</taxon>
    </lineage>
</organism>